<evidence type="ECO:0000259" key="1">
    <source>
        <dbReference type="Pfam" id="PF04606"/>
    </source>
</evidence>
<gene>
    <name evidence="2" type="ORF">QU481_12015</name>
</gene>
<comment type="caution">
    <text evidence="2">The sequence shown here is derived from an EMBL/GenBank/DDBJ whole genome shotgun (WGS) entry which is preliminary data.</text>
</comment>
<dbReference type="Pfam" id="PF04606">
    <property type="entry name" value="Ogr_Delta"/>
    <property type="match status" value="1"/>
</dbReference>
<protein>
    <submittedName>
        <fullName evidence="2">Ogr/Delta-like zinc finger family protein</fullName>
    </submittedName>
</protein>
<dbReference type="Proteomes" id="UP001168540">
    <property type="component" value="Unassembled WGS sequence"/>
</dbReference>
<dbReference type="InterPro" id="IPR007684">
    <property type="entry name" value="Znf_Ogr/Delta"/>
</dbReference>
<dbReference type="RefSeq" id="WP_289830252.1">
    <property type="nucleotide sequence ID" value="NZ_JAUEDK010000019.1"/>
</dbReference>
<reference evidence="2" key="1">
    <citation type="submission" date="2023-06" db="EMBL/GenBank/DDBJ databases">
        <authorList>
            <person name="Zhang S."/>
        </authorList>
    </citation>
    <scope>NUCLEOTIDE SEQUENCE</scope>
    <source>
        <strain evidence="2">SG2303</strain>
    </source>
</reference>
<feature type="domain" description="Zinc finger Ogr/Delta-type" evidence="1">
    <location>
        <begin position="4"/>
        <end position="50"/>
    </location>
</feature>
<name>A0ABT7XPA4_9NEIS</name>
<accession>A0ABT7XPA4</accession>
<evidence type="ECO:0000313" key="3">
    <source>
        <dbReference type="Proteomes" id="UP001168540"/>
    </source>
</evidence>
<organism evidence="2 3">
    <name type="scientific">Crenobacter oryzisoli</name>
    <dbReference type="NCBI Taxonomy" id="3056844"/>
    <lineage>
        <taxon>Bacteria</taxon>
        <taxon>Pseudomonadati</taxon>
        <taxon>Pseudomonadota</taxon>
        <taxon>Betaproteobacteria</taxon>
        <taxon>Neisseriales</taxon>
        <taxon>Neisseriaceae</taxon>
        <taxon>Crenobacter</taxon>
    </lineage>
</organism>
<keyword evidence="3" id="KW-1185">Reference proteome</keyword>
<dbReference type="EMBL" id="JAUEDK010000019">
    <property type="protein sequence ID" value="MDN0075618.1"/>
    <property type="molecule type" value="Genomic_DNA"/>
</dbReference>
<evidence type="ECO:0000313" key="2">
    <source>
        <dbReference type="EMBL" id="MDN0075618.1"/>
    </source>
</evidence>
<sequence>MAFTCPHCGAIANTRTSRMMSAKLREARHQCSDLECGHTFATLTEVVRTLSPSAKPNPLVFIPYGKKAQPPDDRQLDLLADTAG</sequence>
<proteinExistence type="predicted"/>